<dbReference type="GO" id="GO:0005886">
    <property type="term" value="C:plasma membrane"/>
    <property type="evidence" value="ECO:0007669"/>
    <property type="project" value="UniProtKB-SubCell"/>
</dbReference>
<evidence type="ECO:0000256" key="2">
    <source>
        <dbReference type="ARBA" id="ARBA00006464"/>
    </source>
</evidence>
<evidence type="ECO:0000256" key="3">
    <source>
        <dbReference type="ARBA" id="ARBA00022475"/>
    </source>
</evidence>
<dbReference type="OrthoDB" id="9808602at2"/>
<evidence type="ECO:0000256" key="8">
    <source>
        <dbReference type="ARBA" id="ARBA00023169"/>
    </source>
</evidence>
<dbReference type="Pfam" id="PF02397">
    <property type="entry name" value="Bac_transf"/>
    <property type="match status" value="1"/>
</dbReference>
<dbReference type="PANTHER" id="PTHR30576">
    <property type="entry name" value="COLANIC BIOSYNTHESIS UDP-GLUCOSE LIPID CARRIER TRANSFERASE"/>
    <property type="match status" value="1"/>
</dbReference>
<keyword evidence="6 9" id="KW-1133">Transmembrane helix</keyword>
<evidence type="ECO:0000256" key="7">
    <source>
        <dbReference type="ARBA" id="ARBA00023136"/>
    </source>
</evidence>
<evidence type="ECO:0000256" key="1">
    <source>
        <dbReference type="ARBA" id="ARBA00004236"/>
    </source>
</evidence>
<keyword evidence="7 9" id="KW-0472">Membrane</keyword>
<evidence type="ECO:0000259" key="10">
    <source>
        <dbReference type="Pfam" id="PF02397"/>
    </source>
</evidence>
<dbReference type="InterPro" id="IPR003362">
    <property type="entry name" value="Bact_transf"/>
</dbReference>
<feature type="domain" description="Bacterial sugar transferase" evidence="10">
    <location>
        <begin position="33"/>
        <end position="224"/>
    </location>
</feature>
<comment type="similarity">
    <text evidence="2">Belongs to the bacterial sugar transferase family.</text>
</comment>
<dbReference type="GO" id="GO:0016780">
    <property type="term" value="F:phosphotransferase activity, for other substituted phosphate groups"/>
    <property type="evidence" value="ECO:0007669"/>
    <property type="project" value="TreeGrafter"/>
</dbReference>
<keyword evidence="12" id="KW-1185">Reference proteome</keyword>
<dbReference type="AlphaFoldDB" id="A0A1G9LXC4"/>
<dbReference type="PANTHER" id="PTHR30576:SF4">
    <property type="entry name" value="UNDECAPRENYL-PHOSPHATE GALACTOSE PHOSPHOTRANSFERASE"/>
    <property type="match status" value="1"/>
</dbReference>
<accession>A0A1G9LXC4</accession>
<evidence type="ECO:0000256" key="6">
    <source>
        <dbReference type="ARBA" id="ARBA00022989"/>
    </source>
</evidence>
<dbReference type="RefSeq" id="WP_091765516.1">
    <property type="nucleotide sequence ID" value="NZ_FNHG01000001.1"/>
</dbReference>
<organism evidence="11 12">
    <name type="scientific">Maricaulis salignorans</name>
    <dbReference type="NCBI Taxonomy" id="144026"/>
    <lineage>
        <taxon>Bacteria</taxon>
        <taxon>Pseudomonadati</taxon>
        <taxon>Pseudomonadota</taxon>
        <taxon>Alphaproteobacteria</taxon>
        <taxon>Maricaulales</taxon>
        <taxon>Maricaulaceae</taxon>
        <taxon>Maricaulis</taxon>
    </lineage>
</organism>
<dbReference type="Proteomes" id="UP000199759">
    <property type="component" value="Unassembled WGS sequence"/>
</dbReference>
<keyword evidence="5 9" id="KW-0812">Transmembrane</keyword>
<keyword evidence="3" id="KW-1003">Cell membrane</keyword>
<evidence type="ECO:0000313" key="11">
    <source>
        <dbReference type="EMBL" id="SDL66563.1"/>
    </source>
</evidence>
<dbReference type="GO" id="GO:0000271">
    <property type="term" value="P:polysaccharide biosynthetic process"/>
    <property type="evidence" value="ECO:0007669"/>
    <property type="project" value="UniProtKB-KW"/>
</dbReference>
<gene>
    <name evidence="11" type="ORF">SAMN04488568_101244</name>
</gene>
<dbReference type="STRING" id="144026.SAMN04488568_101244"/>
<evidence type="ECO:0000256" key="4">
    <source>
        <dbReference type="ARBA" id="ARBA00022679"/>
    </source>
</evidence>
<evidence type="ECO:0000256" key="5">
    <source>
        <dbReference type="ARBA" id="ARBA00022692"/>
    </source>
</evidence>
<evidence type="ECO:0000256" key="9">
    <source>
        <dbReference type="SAM" id="Phobius"/>
    </source>
</evidence>
<evidence type="ECO:0000313" key="12">
    <source>
        <dbReference type="Proteomes" id="UP000199759"/>
    </source>
</evidence>
<name>A0A1G9LXC4_9PROT</name>
<dbReference type="EMBL" id="FNHG01000001">
    <property type="protein sequence ID" value="SDL66563.1"/>
    <property type="molecule type" value="Genomic_DNA"/>
</dbReference>
<feature type="transmembrane region" description="Helical" evidence="9">
    <location>
        <begin position="38"/>
        <end position="62"/>
    </location>
</feature>
<reference evidence="11 12" key="1">
    <citation type="submission" date="2016-10" db="EMBL/GenBank/DDBJ databases">
        <authorList>
            <person name="de Groot N.N."/>
        </authorList>
    </citation>
    <scope>NUCLEOTIDE SEQUENCE [LARGE SCALE GENOMIC DNA]</scope>
    <source>
        <strain evidence="11 12">DSM 16077</strain>
    </source>
</reference>
<sequence>MLFNSRYDQSFADVEAQAAATPIGHSAVSQKVKRFADLLLSVILVVPVGLLLGVIVLAVMIFDRQPVFYVQTRIGRRGQPFRCIKVRTMRLDADARLEQILAEDPAAARQWREHQKLSHDPRVTPIGRFLRKTSLDELPQLLNVFRGDMSLVGPRPIIADEIDRYGADIAYYMAVRPGVTGLWQVSGRSQTSYARRVALDREYVETQSLPKDLSILVKTVRVVLTGDGSA</sequence>
<keyword evidence="4 11" id="KW-0808">Transferase</keyword>
<keyword evidence="8" id="KW-0270">Exopolysaccharide synthesis</keyword>
<protein>
    <submittedName>
        <fullName evidence="11">Sugar transferase involved in LPS biosynthesis (Colanic, teichoic acid)</fullName>
    </submittedName>
</protein>
<comment type="subcellular location">
    <subcellularLocation>
        <location evidence="1">Cell membrane</location>
    </subcellularLocation>
</comment>
<proteinExistence type="inferred from homology"/>